<organism evidence="1 2">
    <name type="scientific">Heterotrigona itama</name>
    <dbReference type="NCBI Taxonomy" id="395501"/>
    <lineage>
        <taxon>Eukaryota</taxon>
        <taxon>Metazoa</taxon>
        <taxon>Ecdysozoa</taxon>
        <taxon>Arthropoda</taxon>
        <taxon>Hexapoda</taxon>
        <taxon>Insecta</taxon>
        <taxon>Pterygota</taxon>
        <taxon>Neoptera</taxon>
        <taxon>Endopterygota</taxon>
        <taxon>Hymenoptera</taxon>
        <taxon>Apocrita</taxon>
        <taxon>Aculeata</taxon>
        <taxon>Apoidea</taxon>
        <taxon>Anthophila</taxon>
        <taxon>Apidae</taxon>
        <taxon>Heterotrigona</taxon>
    </lineage>
</organism>
<comment type="caution">
    <text evidence="1">The sequence shown here is derived from an EMBL/GenBank/DDBJ whole genome shotgun (WGS) entry which is preliminary data.</text>
</comment>
<dbReference type="Proteomes" id="UP000752696">
    <property type="component" value="Unassembled WGS sequence"/>
</dbReference>
<reference evidence="1" key="1">
    <citation type="submission" date="2020-07" db="EMBL/GenBank/DDBJ databases">
        <authorList>
            <person name="Nazaruddin N."/>
        </authorList>
    </citation>
    <scope>NUCLEOTIDE SEQUENCE</scope>
</reference>
<evidence type="ECO:0000313" key="2">
    <source>
        <dbReference type="Proteomes" id="UP000752696"/>
    </source>
</evidence>
<gene>
    <name evidence="1" type="ORF">MHI_LOCUS840257</name>
</gene>
<feature type="non-terminal residue" evidence="1">
    <location>
        <position position="86"/>
    </location>
</feature>
<protein>
    <submittedName>
        <fullName evidence="1">Uncharacterized protein</fullName>
    </submittedName>
</protein>
<dbReference type="OrthoDB" id="432299at2759"/>
<sequence>MEWKQTVQTVTFYYRVRREIRSLGYELRKRSNSKLIFKLIFENVKVTSELNLKSGIQWPPTCTTNFETMQVNNGTEEPILLNMLTI</sequence>
<accession>A0A6V7HFV3</accession>
<name>A0A6V7HFV3_9HYME</name>
<evidence type="ECO:0000313" key="1">
    <source>
        <dbReference type="EMBL" id="CAD1479082.1"/>
    </source>
</evidence>
<keyword evidence="2" id="KW-1185">Reference proteome</keyword>
<proteinExistence type="predicted"/>
<dbReference type="AlphaFoldDB" id="A0A6V7HFV3"/>
<dbReference type="EMBL" id="CAJDYZ010011183">
    <property type="protein sequence ID" value="CAD1479082.1"/>
    <property type="molecule type" value="Genomic_DNA"/>
</dbReference>